<dbReference type="InterPro" id="IPR003010">
    <property type="entry name" value="C-N_Hydrolase"/>
</dbReference>
<dbReference type="InterPro" id="IPR001110">
    <property type="entry name" value="UPF0012_CS"/>
</dbReference>
<keyword evidence="4" id="KW-1185">Reference proteome</keyword>
<dbReference type="Pfam" id="PF00795">
    <property type="entry name" value="CN_hydrolase"/>
    <property type="match status" value="1"/>
</dbReference>
<sequence length="279" mass="30256">MKIGLLQVSSPDDESPADRRRRVRDRLLAHPDALDLIVLPELWSAGYFHFDRYAELAESPADSPTLAVAAQVARERGCWVHAGSFVERRPSGALRNTAALVAPDGAVAQQYSKVHVFGYRSLEAELLEPGDAVSVAQTPFGPTTGVTCYDLRFPPLWDELVGIGAELVVVPAAWPLARSEHWRLLTGARAVDNQVIVVACNATGTHGGVEAGGHSRVVDPWGRVLGEAGTAEEWLVVDVDPTVVTETRNEFPVLRDRIRDYAALSSADRNQPAREANAP</sequence>
<protein>
    <submittedName>
        <fullName evidence="3">Carbon-nitrogen family hydrolase</fullName>
    </submittedName>
</protein>
<reference evidence="3 4" key="1">
    <citation type="submission" date="2019-09" db="EMBL/GenBank/DDBJ databases">
        <title>Phylogeny of genus Pseudoclavibacter and closely related genus.</title>
        <authorList>
            <person name="Li Y."/>
        </authorList>
    </citation>
    <scope>NUCLEOTIDE SEQUENCE [LARGE SCALE GENOMIC DNA]</scope>
    <source>
        <strain evidence="3 4">EGI 60007</strain>
    </source>
</reference>
<dbReference type="SUPFAM" id="SSF56317">
    <property type="entry name" value="Carbon-nitrogen hydrolase"/>
    <property type="match status" value="1"/>
</dbReference>
<dbReference type="AlphaFoldDB" id="A0A6H9WU11"/>
<dbReference type="Proteomes" id="UP000431744">
    <property type="component" value="Unassembled WGS sequence"/>
</dbReference>
<accession>A0A6H9WU11</accession>
<evidence type="ECO:0000313" key="3">
    <source>
        <dbReference type="EMBL" id="KAB1649740.1"/>
    </source>
</evidence>
<dbReference type="PANTHER" id="PTHR23088:SF27">
    <property type="entry name" value="DEAMINATED GLUTATHIONE AMIDASE"/>
    <property type="match status" value="1"/>
</dbReference>
<dbReference type="PROSITE" id="PS01227">
    <property type="entry name" value="UPF0012"/>
    <property type="match status" value="1"/>
</dbReference>
<dbReference type="PROSITE" id="PS50263">
    <property type="entry name" value="CN_HYDROLASE"/>
    <property type="match status" value="1"/>
</dbReference>
<dbReference type="RefSeq" id="WP_158028326.1">
    <property type="nucleotide sequence ID" value="NZ_BMHG01000001.1"/>
</dbReference>
<comment type="similarity">
    <text evidence="1">Belongs to the carbon-nitrogen hydrolase superfamily. NIT1/NIT2 family.</text>
</comment>
<dbReference type="GO" id="GO:0016787">
    <property type="term" value="F:hydrolase activity"/>
    <property type="evidence" value="ECO:0007669"/>
    <property type="project" value="UniProtKB-KW"/>
</dbReference>
<dbReference type="PANTHER" id="PTHR23088">
    <property type="entry name" value="NITRILASE-RELATED"/>
    <property type="match status" value="1"/>
</dbReference>
<name>A0A6H9WU11_9MICO</name>
<evidence type="ECO:0000259" key="2">
    <source>
        <dbReference type="PROSITE" id="PS50263"/>
    </source>
</evidence>
<evidence type="ECO:0000256" key="1">
    <source>
        <dbReference type="ARBA" id="ARBA00010613"/>
    </source>
</evidence>
<dbReference type="InterPro" id="IPR036526">
    <property type="entry name" value="C-N_Hydrolase_sf"/>
</dbReference>
<feature type="domain" description="CN hydrolase" evidence="2">
    <location>
        <begin position="1"/>
        <end position="241"/>
    </location>
</feature>
<dbReference type="OrthoDB" id="9811121at2"/>
<gene>
    <name evidence="3" type="ORF">F8O04_05760</name>
</gene>
<dbReference type="Gene3D" id="3.60.110.10">
    <property type="entry name" value="Carbon-nitrogen hydrolase"/>
    <property type="match status" value="1"/>
</dbReference>
<evidence type="ECO:0000313" key="4">
    <source>
        <dbReference type="Proteomes" id="UP000431744"/>
    </source>
</evidence>
<organism evidence="3 4">
    <name type="scientific">Pseudoclavibacter endophyticus</name>
    <dbReference type="NCBI Taxonomy" id="1778590"/>
    <lineage>
        <taxon>Bacteria</taxon>
        <taxon>Bacillati</taxon>
        <taxon>Actinomycetota</taxon>
        <taxon>Actinomycetes</taxon>
        <taxon>Micrococcales</taxon>
        <taxon>Microbacteriaceae</taxon>
        <taxon>Pseudoclavibacter</taxon>
    </lineage>
</organism>
<proteinExistence type="inferred from homology"/>
<comment type="caution">
    <text evidence="3">The sequence shown here is derived from an EMBL/GenBank/DDBJ whole genome shotgun (WGS) entry which is preliminary data.</text>
</comment>
<keyword evidence="3" id="KW-0378">Hydrolase</keyword>
<dbReference type="EMBL" id="WBJY01000001">
    <property type="protein sequence ID" value="KAB1649740.1"/>
    <property type="molecule type" value="Genomic_DNA"/>
</dbReference>